<keyword evidence="9" id="KW-1185">Reference proteome</keyword>
<dbReference type="InterPro" id="IPR036634">
    <property type="entry name" value="PRD_sf"/>
</dbReference>
<sequence length="691" mass="78684">MLDTNQLQVIDTMIQNPILTKTRLSEQLKLTNRQIDYAIEKINQQLTDHDVPRIDVDGAYINVPSKAYRYLLGLRVSENLTAPSNYVFSSKERQLFLALLLACHNGYLSLIHLQDYLKVSQSTISKDLRTLERRLLTFQLRIHYDRRSGYRLEGSENKIRGFMIRLVSEELFKNHADLLTTCAKIIQDVNVGEKLDEISQQARSNKIDFVENRFLEFGYIFIFIVARLRIKKDYLPARARKFNIQGTQEFLLSEALLAEEGIHSITASEYLTTIILCLSVGGLENMRADRHIFSVTSEFVQKFSDISGIVFSDLHKVIRQMFTHFRSMYYRLQFDYPITNPLTEQVINNYKEVFTLVAQAIRSFSDILGAVPDDEIAFLTIHLISFIYTGDNSKNDSITAAIVCPNGIGNSALAYLQLTSLFPNIKFLKPFRYADLDHHLANVDMIFSTFYRSDLFTKGKPCFIIKPIMSTEEKYNLIQEVNTRMSSSTLTIPTLNSVMEIVARTVKNDKQLVQIRRELDSNLFKPKVRQVTHKLALVDVLNENDIKLAVEASSATDAIRVAAEPLVEQGAISQNYVEKMVSPDDEHALSAYIISPGVALPHSNPENGAKKVAIGMTVLKSPVTFGKMENEKVRFIFVLSAVNPTDHLMVLQDLMDLLADNHFMSLLVSPKTNVQDVLRYLREKSKPKLKG</sequence>
<dbReference type="InterPro" id="IPR016152">
    <property type="entry name" value="PTrfase/Anion_transptr"/>
</dbReference>
<dbReference type="SUPFAM" id="SSF52794">
    <property type="entry name" value="PTS system IIB component-like"/>
    <property type="match status" value="1"/>
</dbReference>
<evidence type="ECO:0000256" key="5">
    <source>
        <dbReference type="ARBA" id="ARBA00023163"/>
    </source>
</evidence>
<proteinExistence type="predicted"/>
<dbReference type="SUPFAM" id="SSF46785">
    <property type="entry name" value="Winged helix' DNA-binding domain"/>
    <property type="match status" value="1"/>
</dbReference>
<dbReference type="InterPro" id="IPR036390">
    <property type="entry name" value="WH_DNA-bd_sf"/>
</dbReference>
<name>A0ABY9L3X2_9LACO</name>
<dbReference type="Pfam" id="PF05043">
    <property type="entry name" value="Mga"/>
    <property type="match status" value="1"/>
</dbReference>
<organism evidence="8 9">
    <name type="scientific">Lacticaseibacillus parahuelsenbergensis</name>
    <dbReference type="NCBI Taxonomy" id="3068305"/>
    <lineage>
        <taxon>Bacteria</taxon>
        <taxon>Bacillati</taxon>
        <taxon>Bacillota</taxon>
        <taxon>Bacilli</taxon>
        <taxon>Lactobacillales</taxon>
        <taxon>Lactobacillaceae</taxon>
        <taxon>Lacticaseibacillus</taxon>
    </lineage>
</organism>
<dbReference type="CDD" id="cd05568">
    <property type="entry name" value="PTS_IIB_bgl_like"/>
    <property type="match status" value="1"/>
</dbReference>
<dbReference type="Gene3D" id="1.10.1790.10">
    <property type="entry name" value="PRD domain"/>
    <property type="match status" value="1"/>
</dbReference>
<dbReference type="SUPFAM" id="SSF55804">
    <property type="entry name" value="Phoshotransferase/anion transport protein"/>
    <property type="match status" value="1"/>
</dbReference>
<keyword evidence="1" id="KW-0808">Transferase</keyword>
<feature type="domain" description="PTS EIIA type-2" evidence="6">
    <location>
        <begin position="539"/>
        <end position="684"/>
    </location>
</feature>
<reference evidence="8 9" key="1">
    <citation type="submission" date="2023-08" db="EMBL/GenBank/DDBJ databases">
        <authorList>
            <person name="Buchebner-Jance M."/>
        </authorList>
    </citation>
    <scope>NUCLEOTIDE SEQUENCE [LARGE SCALE GENOMIC DNA]</scope>
    <source>
        <strain evidence="8 9">NCIMB 15471</strain>
    </source>
</reference>
<protein>
    <submittedName>
        <fullName evidence="8">BglG family transcription antiterminator</fullName>
    </submittedName>
</protein>
<dbReference type="Pfam" id="PF00874">
    <property type="entry name" value="PRD"/>
    <property type="match status" value="1"/>
</dbReference>
<dbReference type="PROSITE" id="PS51094">
    <property type="entry name" value="PTS_EIIA_TYPE_2"/>
    <property type="match status" value="1"/>
</dbReference>
<dbReference type="CDD" id="cd00211">
    <property type="entry name" value="PTS_IIA_fru"/>
    <property type="match status" value="1"/>
</dbReference>
<evidence type="ECO:0000259" key="6">
    <source>
        <dbReference type="PROSITE" id="PS51094"/>
    </source>
</evidence>
<dbReference type="EMBL" id="CP132482">
    <property type="protein sequence ID" value="WLV78442.1"/>
    <property type="molecule type" value="Genomic_DNA"/>
</dbReference>
<dbReference type="PANTHER" id="PTHR30185">
    <property type="entry name" value="CRYPTIC BETA-GLUCOSIDE BGL OPERON ANTITERMINATOR"/>
    <property type="match status" value="1"/>
</dbReference>
<dbReference type="Gene3D" id="1.10.10.10">
    <property type="entry name" value="Winged helix-like DNA-binding domain superfamily/Winged helix DNA-binding domain"/>
    <property type="match status" value="1"/>
</dbReference>
<dbReference type="RefSeq" id="WP_274784341.1">
    <property type="nucleotide sequence ID" value="NZ_CP132482.1"/>
</dbReference>
<dbReference type="PANTHER" id="PTHR30185:SF9">
    <property type="entry name" value="MANNITOL-SPECIFIC PHOSPHOTRANSFERASE ENZYME IIA COMPONENT"/>
    <property type="match status" value="1"/>
</dbReference>
<dbReference type="Proteomes" id="UP001233112">
    <property type="component" value="Chromosome"/>
</dbReference>
<evidence type="ECO:0000313" key="9">
    <source>
        <dbReference type="Proteomes" id="UP001233112"/>
    </source>
</evidence>
<dbReference type="InterPro" id="IPR007737">
    <property type="entry name" value="Mga_HTH"/>
</dbReference>
<gene>
    <name evidence="8" type="ORF">LACPH_000399</name>
</gene>
<keyword evidence="4" id="KW-0010">Activator</keyword>
<evidence type="ECO:0000256" key="3">
    <source>
        <dbReference type="ARBA" id="ARBA00023015"/>
    </source>
</evidence>
<keyword evidence="3" id="KW-0805">Transcription regulation</keyword>
<dbReference type="InterPro" id="IPR011608">
    <property type="entry name" value="PRD"/>
</dbReference>
<dbReference type="Pfam" id="PF00359">
    <property type="entry name" value="PTS_EIIA_2"/>
    <property type="match status" value="1"/>
</dbReference>
<evidence type="ECO:0000313" key="8">
    <source>
        <dbReference type="EMBL" id="WLV78442.1"/>
    </source>
</evidence>
<keyword evidence="2" id="KW-0677">Repeat</keyword>
<dbReference type="SUPFAM" id="SSF63520">
    <property type="entry name" value="PTS-regulatory domain, PRD"/>
    <property type="match status" value="1"/>
</dbReference>
<dbReference type="InterPro" id="IPR036095">
    <property type="entry name" value="PTS_EIIB-like_sf"/>
</dbReference>
<dbReference type="PROSITE" id="PS51372">
    <property type="entry name" value="PRD_2"/>
    <property type="match status" value="1"/>
</dbReference>
<evidence type="ECO:0000256" key="4">
    <source>
        <dbReference type="ARBA" id="ARBA00023159"/>
    </source>
</evidence>
<evidence type="ECO:0000256" key="2">
    <source>
        <dbReference type="ARBA" id="ARBA00022737"/>
    </source>
</evidence>
<dbReference type="Gene3D" id="3.40.930.10">
    <property type="entry name" value="Mannitol-specific EII, Chain A"/>
    <property type="match status" value="1"/>
</dbReference>
<keyword evidence="5" id="KW-0804">Transcription</keyword>
<dbReference type="InterPro" id="IPR002178">
    <property type="entry name" value="PTS_EIIA_type-2_dom"/>
</dbReference>
<dbReference type="InterPro" id="IPR036388">
    <property type="entry name" value="WH-like_DNA-bd_sf"/>
</dbReference>
<evidence type="ECO:0000256" key="1">
    <source>
        <dbReference type="ARBA" id="ARBA00022679"/>
    </source>
</evidence>
<dbReference type="InterPro" id="IPR050661">
    <property type="entry name" value="BglG_antiterminators"/>
</dbReference>
<feature type="domain" description="PRD" evidence="7">
    <location>
        <begin position="287"/>
        <end position="393"/>
    </location>
</feature>
<accession>A0ABY9L3X2</accession>
<evidence type="ECO:0000259" key="7">
    <source>
        <dbReference type="PROSITE" id="PS51372"/>
    </source>
</evidence>